<dbReference type="Proteomes" id="UP000176609">
    <property type="component" value="Unassembled WGS sequence"/>
</dbReference>
<dbReference type="AlphaFoldDB" id="A0A1F6AM10"/>
<keyword evidence="1" id="KW-0812">Transmembrane</keyword>
<reference evidence="2 3" key="1">
    <citation type="journal article" date="2016" name="Nat. Commun.">
        <title>Thousands of microbial genomes shed light on interconnected biogeochemical processes in an aquifer system.</title>
        <authorList>
            <person name="Anantharaman K."/>
            <person name="Brown C.T."/>
            <person name="Hug L.A."/>
            <person name="Sharon I."/>
            <person name="Castelle C.J."/>
            <person name="Probst A.J."/>
            <person name="Thomas B.C."/>
            <person name="Singh A."/>
            <person name="Wilkins M.J."/>
            <person name="Karaoz U."/>
            <person name="Brodie E.L."/>
            <person name="Williams K.H."/>
            <person name="Hubbard S.S."/>
            <person name="Banfield J.F."/>
        </authorList>
    </citation>
    <scope>NUCLEOTIDE SEQUENCE [LARGE SCALE GENOMIC DNA]</scope>
</reference>
<organism evidence="2 3">
    <name type="scientific">Candidatus Gottesmanbacteria bacterium RIFCSPLOWO2_01_FULL_39_12b</name>
    <dbReference type="NCBI Taxonomy" id="1798388"/>
    <lineage>
        <taxon>Bacteria</taxon>
        <taxon>Candidatus Gottesmaniibacteriota</taxon>
    </lineage>
</organism>
<accession>A0A1F6AM10</accession>
<evidence type="ECO:0000313" key="2">
    <source>
        <dbReference type="EMBL" id="OGG25721.1"/>
    </source>
</evidence>
<proteinExistence type="predicted"/>
<keyword evidence="1" id="KW-0472">Membrane</keyword>
<feature type="transmembrane region" description="Helical" evidence="1">
    <location>
        <begin position="84"/>
        <end position="111"/>
    </location>
</feature>
<keyword evidence="1" id="KW-1133">Transmembrane helix</keyword>
<name>A0A1F6AM10_9BACT</name>
<sequence>MNFLMQIFYILFVTAIIINAFYFFFLRKLFNLLKNKYPEKFKELGEPSLWWNNSPRNGMRVLRFISSKDPLFSSDNELFKTRTFAVVFLCLYITIFITLLMLFFLFFFAGYKEFQGG</sequence>
<evidence type="ECO:0000256" key="1">
    <source>
        <dbReference type="SAM" id="Phobius"/>
    </source>
</evidence>
<evidence type="ECO:0000313" key="3">
    <source>
        <dbReference type="Proteomes" id="UP000176609"/>
    </source>
</evidence>
<dbReference type="EMBL" id="MFJR01000015">
    <property type="protein sequence ID" value="OGG25721.1"/>
    <property type="molecule type" value="Genomic_DNA"/>
</dbReference>
<gene>
    <name evidence="2" type="ORF">A2960_05220</name>
</gene>
<feature type="transmembrane region" description="Helical" evidence="1">
    <location>
        <begin position="6"/>
        <end position="26"/>
    </location>
</feature>
<comment type="caution">
    <text evidence="2">The sequence shown here is derived from an EMBL/GenBank/DDBJ whole genome shotgun (WGS) entry which is preliminary data.</text>
</comment>
<protein>
    <submittedName>
        <fullName evidence="2">Uncharacterized protein</fullName>
    </submittedName>
</protein>